<feature type="domain" description="G5" evidence="3">
    <location>
        <begin position="303"/>
        <end position="380"/>
    </location>
</feature>
<dbReference type="RefSeq" id="WP_304217594.1">
    <property type="nucleotide sequence ID" value="NZ_JBHUEK010000031.1"/>
</dbReference>
<dbReference type="Pfam" id="PF07501">
    <property type="entry name" value="G5"/>
    <property type="match status" value="1"/>
</dbReference>
<dbReference type="PANTHER" id="PTHR35788">
    <property type="entry name" value="EXPORTED PROTEIN-RELATED"/>
    <property type="match status" value="1"/>
</dbReference>
<proteinExistence type="predicted"/>
<evidence type="ECO:0000313" key="5">
    <source>
        <dbReference type="Proteomes" id="UP001597227"/>
    </source>
</evidence>
<dbReference type="SMART" id="SM01208">
    <property type="entry name" value="G5"/>
    <property type="match status" value="1"/>
</dbReference>
<dbReference type="InterPro" id="IPR007391">
    <property type="entry name" value="Vancomycin_resist_VanW"/>
</dbReference>
<reference evidence="5" key="1">
    <citation type="journal article" date="2019" name="Int. J. Syst. Evol. Microbiol.">
        <title>The Global Catalogue of Microorganisms (GCM) 10K type strain sequencing project: providing services to taxonomists for standard genome sequencing and annotation.</title>
        <authorList>
            <consortium name="The Broad Institute Genomics Platform"/>
            <consortium name="The Broad Institute Genome Sequencing Center for Infectious Disease"/>
            <person name="Wu L."/>
            <person name="Ma J."/>
        </authorList>
    </citation>
    <scope>NUCLEOTIDE SEQUENCE [LARGE SCALE GENOMIC DNA]</scope>
    <source>
        <strain evidence="5">CCUG 15531</strain>
    </source>
</reference>
<evidence type="ECO:0000313" key="4">
    <source>
        <dbReference type="EMBL" id="MFD1781118.1"/>
    </source>
</evidence>
<gene>
    <name evidence="4" type="ORF">ACFSFW_20900</name>
</gene>
<dbReference type="InterPro" id="IPR052913">
    <property type="entry name" value="Glycopeptide_resist_protein"/>
</dbReference>
<keyword evidence="1" id="KW-0732">Signal</keyword>
<dbReference type="Proteomes" id="UP001597227">
    <property type="component" value="Unassembled WGS sequence"/>
</dbReference>
<dbReference type="Gene3D" id="2.20.230.10">
    <property type="entry name" value="Resuscitation-promoting factor rpfb"/>
    <property type="match status" value="1"/>
</dbReference>
<feature type="compositionally biased region" description="Polar residues" evidence="2">
    <location>
        <begin position="385"/>
        <end position="400"/>
    </location>
</feature>
<dbReference type="EMBL" id="JBHUEK010000031">
    <property type="protein sequence ID" value="MFD1781118.1"/>
    <property type="molecule type" value="Genomic_DNA"/>
</dbReference>
<dbReference type="PANTHER" id="PTHR35788:SF1">
    <property type="entry name" value="EXPORTED PROTEIN"/>
    <property type="match status" value="1"/>
</dbReference>
<evidence type="ECO:0000256" key="1">
    <source>
        <dbReference type="ARBA" id="ARBA00022729"/>
    </source>
</evidence>
<keyword evidence="5" id="KW-1185">Reference proteome</keyword>
<feature type="compositionally biased region" description="Low complexity" evidence="2">
    <location>
        <begin position="401"/>
        <end position="410"/>
    </location>
</feature>
<comment type="caution">
    <text evidence="4">The sequence shown here is derived from an EMBL/GenBank/DDBJ whole genome shotgun (WGS) entry which is preliminary data.</text>
</comment>
<feature type="region of interest" description="Disordered" evidence="2">
    <location>
        <begin position="377"/>
        <end position="446"/>
    </location>
</feature>
<feature type="compositionally biased region" description="Acidic residues" evidence="2">
    <location>
        <begin position="423"/>
        <end position="438"/>
    </location>
</feature>
<protein>
    <submittedName>
        <fullName evidence="4">G5 domain-containing protein</fullName>
    </submittedName>
</protein>
<dbReference type="Pfam" id="PF04294">
    <property type="entry name" value="VanW"/>
    <property type="match status" value="1"/>
</dbReference>
<evidence type="ECO:0000259" key="3">
    <source>
        <dbReference type="SMART" id="SM01208"/>
    </source>
</evidence>
<organism evidence="4 5">
    <name type="scientific">Fredinandcohnia salidurans</name>
    <dbReference type="NCBI Taxonomy" id="2595041"/>
    <lineage>
        <taxon>Bacteria</taxon>
        <taxon>Bacillati</taxon>
        <taxon>Bacillota</taxon>
        <taxon>Bacilli</taxon>
        <taxon>Bacillales</taxon>
        <taxon>Bacillaceae</taxon>
        <taxon>Fredinandcohnia</taxon>
    </lineage>
</organism>
<dbReference type="InterPro" id="IPR011098">
    <property type="entry name" value="G5_dom"/>
</dbReference>
<sequence length="446" mass="49808">MQKLFSVKIFSLLISCVLLLSLFSTVGARTYHAFFAEDVFKEGTLIGPVDVSGLGEEDAKGILLSEIENWYEIGELSLVSGDKKMKLNKREVFSFHILESIDSAVDGIQNPLLTDLKDDHFETVLTELTLMELQDFKAEELKSGILAPASNLHPGEIEIKLDPFVIVDDTNVISRSVIDHFDDESEIVKWVNEFGVVHVPANKPFSLLTLLSESGTTNHYSDQALSVIATGIYSSVLPSNFKIIERHISDVLPSYADFGYEAKIENKKKDLIIYNENPYDYKLVFSLTDEGLEVQLVGAEFPQTIKVSIEDEETFKPKIIKQYDSTLPKGKMVVKQKGSTGQVAKIYRIISESGQVDQRVEITEDYYPPIHTIEAHSIIVPEPSPNLNDSDSEENGTNLESNPPGTNNGTEGEENNNESGSESQEENEQENTDLWEDPDPMHLIKS</sequence>
<name>A0ABW4MU98_9BACI</name>
<accession>A0ABW4MU98</accession>
<evidence type="ECO:0000256" key="2">
    <source>
        <dbReference type="SAM" id="MobiDB-lite"/>
    </source>
</evidence>